<dbReference type="SUPFAM" id="SSF54862">
    <property type="entry name" value="4Fe-4S ferredoxins"/>
    <property type="match status" value="1"/>
</dbReference>
<name>A0ABR5Q0E8_9ACTN</name>
<feature type="transmembrane region" description="Helical" evidence="7">
    <location>
        <begin position="113"/>
        <end position="137"/>
    </location>
</feature>
<proteinExistence type="predicted"/>
<evidence type="ECO:0000256" key="7">
    <source>
        <dbReference type="SAM" id="Phobius"/>
    </source>
</evidence>
<keyword evidence="7" id="KW-1133">Transmembrane helix</keyword>
<dbReference type="Pfam" id="PF12801">
    <property type="entry name" value="Fer4_5"/>
    <property type="match status" value="3"/>
</dbReference>
<evidence type="ECO:0000313" key="10">
    <source>
        <dbReference type="Proteomes" id="UP000051927"/>
    </source>
</evidence>
<feature type="domain" description="4Fe-4S ferredoxin-type" evidence="8">
    <location>
        <begin position="184"/>
        <end position="214"/>
    </location>
</feature>
<evidence type="ECO:0000256" key="6">
    <source>
        <dbReference type="ARBA" id="ARBA00023014"/>
    </source>
</evidence>
<comment type="caution">
    <text evidence="9">The sequence shown here is derived from an EMBL/GenBank/DDBJ whole genome shotgun (WGS) entry which is preliminary data.</text>
</comment>
<keyword evidence="4" id="KW-0249">Electron transport</keyword>
<dbReference type="Pfam" id="PF13237">
    <property type="entry name" value="Fer4_10"/>
    <property type="match status" value="1"/>
</dbReference>
<dbReference type="Proteomes" id="UP000051927">
    <property type="component" value="Unassembled WGS sequence"/>
</dbReference>
<keyword evidence="1" id="KW-0813">Transport</keyword>
<dbReference type="PROSITE" id="PS51379">
    <property type="entry name" value="4FE4S_FER_2"/>
    <property type="match status" value="2"/>
</dbReference>
<dbReference type="PROSITE" id="PS00198">
    <property type="entry name" value="4FE4S_FER_1"/>
    <property type="match status" value="1"/>
</dbReference>
<dbReference type="EMBL" id="JQCP01000002">
    <property type="protein sequence ID" value="KRO02345.1"/>
    <property type="molecule type" value="Genomic_DNA"/>
</dbReference>
<evidence type="ECO:0000256" key="3">
    <source>
        <dbReference type="ARBA" id="ARBA00022723"/>
    </source>
</evidence>
<keyword evidence="2" id="KW-0004">4Fe-4S</keyword>
<dbReference type="InterPro" id="IPR051684">
    <property type="entry name" value="Electron_Trans/Redox"/>
</dbReference>
<organism evidence="9 10">
    <name type="scientific">Lancefieldella rimae</name>
    <dbReference type="NCBI Taxonomy" id="1383"/>
    <lineage>
        <taxon>Bacteria</taxon>
        <taxon>Bacillati</taxon>
        <taxon>Actinomycetota</taxon>
        <taxon>Coriobacteriia</taxon>
        <taxon>Coriobacteriales</taxon>
        <taxon>Atopobiaceae</taxon>
        <taxon>Lancefieldella</taxon>
    </lineage>
</organism>
<evidence type="ECO:0000256" key="1">
    <source>
        <dbReference type="ARBA" id="ARBA00022448"/>
    </source>
</evidence>
<accession>A0ABR5Q0E8</accession>
<keyword evidence="5" id="KW-0408">Iron</keyword>
<evidence type="ECO:0000256" key="4">
    <source>
        <dbReference type="ARBA" id="ARBA00022982"/>
    </source>
</evidence>
<reference evidence="9 10" key="1">
    <citation type="journal article" date="2015" name="Genome Announc.">
        <title>Expanding the biotechnology potential of lactobacilli through comparative genomics of 213 strains and associated genera.</title>
        <authorList>
            <person name="Sun Z."/>
            <person name="Harris H.M."/>
            <person name="McCann A."/>
            <person name="Guo C."/>
            <person name="Argimon S."/>
            <person name="Zhang W."/>
            <person name="Yang X."/>
            <person name="Jeffery I.B."/>
            <person name="Cooney J.C."/>
            <person name="Kagawa T.F."/>
            <person name="Liu W."/>
            <person name="Song Y."/>
            <person name="Salvetti E."/>
            <person name="Wrobel A."/>
            <person name="Rasinkangas P."/>
            <person name="Parkhill J."/>
            <person name="Rea M.C."/>
            <person name="O'Sullivan O."/>
            <person name="Ritari J."/>
            <person name="Douillard F.P."/>
            <person name="Paul Ross R."/>
            <person name="Yang R."/>
            <person name="Briner A.E."/>
            <person name="Felis G.E."/>
            <person name="de Vos W.M."/>
            <person name="Barrangou R."/>
            <person name="Klaenhammer T.R."/>
            <person name="Caufield P.W."/>
            <person name="Cui Y."/>
            <person name="Zhang H."/>
            <person name="O'Toole P.W."/>
        </authorList>
    </citation>
    <scope>NUCLEOTIDE SEQUENCE [LARGE SCALE GENOMIC DNA]</scope>
    <source>
        <strain evidence="9 10">DSM 7090</strain>
    </source>
</reference>
<evidence type="ECO:0000256" key="2">
    <source>
        <dbReference type="ARBA" id="ARBA00022485"/>
    </source>
</evidence>
<feature type="transmembrane region" description="Helical" evidence="7">
    <location>
        <begin position="57"/>
        <end position="77"/>
    </location>
</feature>
<dbReference type="PANTHER" id="PTHR30176">
    <property type="entry name" value="FERREDOXIN-TYPE PROTEIN NAPH"/>
    <property type="match status" value="1"/>
</dbReference>
<keyword evidence="6" id="KW-0411">Iron-sulfur</keyword>
<feature type="domain" description="4Fe-4S ferredoxin-type" evidence="8">
    <location>
        <begin position="160"/>
        <end position="183"/>
    </location>
</feature>
<dbReference type="InterPro" id="IPR017900">
    <property type="entry name" value="4Fe4S_Fe_S_CS"/>
</dbReference>
<protein>
    <submittedName>
        <fullName evidence="9">4Fe-4S ferredoxin iron-sulfur binding domain protein</fullName>
    </submittedName>
</protein>
<dbReference type="Gene3D" id="3.30.70.20">
    <property type="match status" value="2"/>
</dbReference>
<keyword evidence="3" id="KW-0479">Metal-binding</keyword>
<sequence>MGSSKFSFSYYITGILILIGTLLGRFVCGFLCPFGWVQDLLNKIPFPKKFSTKKLKWLRYVKYGILIVMVWALPALLQNAVGMGDPYFCKYVCPQGILEGAIPLSLADSSIKAALGTLFTMKFSILATIVLLSIMFYRPFCKWICPLGAFYSLFNRISILQYRVDKDACIKCGKCARTCKMDVDITKNNASLECIRCGECIKACPVHAIDSKLMLINREIAKSEKVAKAKTTAGTKVAAGTKAATNAKTAADTTAKTTAKVVRHK</sequence>
<gene>
    <name evidence="9" type="ORF">IV60_GL000777</name>
</gene>
<keyword evidence="7" id="KW-0812">Transmembrane</keyword>
<evidence type="ECO:0000256" key="5">
    <source>
        <dbReference type="ARBA" id="ARBA00023004"/>
    </source>
</evidence>
<keyword evidence="7" id="KW-0472">Membrane</keyword>
<evidence type="ECO:0000313" key="9">
    <source>
        <dbReference type="EMBL" id="KRO02345.1"/>
    </source>
</evidence>
<keyword evidence="10" id="KW-1185">Reference proteome</keyword>
<evidence type="ECO:0000259" key="8">
    <source>
        <dbReference type="PROSITE" id="PS51379"/>
    </source>
</evidence>
<feature type="transmembrane region" description="Helical" evidence="7">
    <location>
        <begin position="12"/>
        <end position="36"/>
    </location>
</feature>
<dbReference type="InterPro" id="IPR017896">
    <property type="entry name" value="4Fe4S_Fe-S-bd"/>
</dbReference>
<dbReference type="PANTHER" id="PTHR30176:SF3">
    <property type="entry name" value="FERREDOXIN-TYPE PROTEIN NAPH"/>
    <property type="match status" value="1"/>
</dbReference>